<accession>A0A1Z2KV35</accession>
<dbReference type="AlphaFoldDB" id="A0A1Z2KV35"/>
<dbReference type="EMBL" id="CP021744">
    <property type="protein sequence ID" value="ARZ65880.1"/>
    <property type="molecule type" value="Genomic_DNA"/>
</dbReference>
<proteinExistence type="predicted"/>
<dbReference type="Proteomes" id="UP000195755">
    <property type="component" value="Chromosome"/>
</dbReference>
<reference evidence="1 2" key="1">
    <citation type="submission" date="2017-06" db="EMBL/GenBank/DDBJ databases">
        <title>Streptomyces albireticuli Genome sequencing and assembly.</title>
        <authorList>
            <person name="Wang Y."/>
            <person name="Du B."/>
            <person name="Ding Y."/>
            <person name="Liu H."/>
            <person name="Hou Q."/>
            <person name="Liu K."/>
            <person name="Yao L."/>
            <person name="Wang C."/>
        </authorList>
    </citation>
    <scope>NUCLEOTIDE SEQUENCE [LARGE SCALE GENOMIC DNA]</scope>
    <source>
        <strain evidence="1 2">MDJK11</strain>
    </source>
</reference>
<evidence type="ECO:0000313" key="2">
    <source>
        <dbReference type="Proteomes" id="UP000195755"/>
    </source>
</evidence>
<dbReference type="KEGG" id="salj:SMD11_0214"/>
<gene>
    <name evidence="1" type="ORF">SMD11_0214</name>
</gene>
<name>A0A1Z2KV35_9ACTN</name>
<organism evidence="1 2">
    <name type="scientific">Streptomyces albireticuli</name>
    <dbReference type="NCBI Taxonomy" id="1940"/>
    <lineage>
        <taxon>Bacteria</taxon>
        <taxon>Bacillati</taxon>
        <taxon>Actinomycetota</taxon>
        <taxon>Actinomycetes</taxon>
        <taxon>Kitasatosporales</taxon>
        <taxon>Streptomycetaceae</taxon>
        <taxon>Streptomyces</taxon>
    </lineage>
</organism>
<protein>
    <submittedName>
        <fullName evidence="1">Uncharacterized protein</fullName>
    </submittedName>
</protein>
<sequence length="35" mass="3764">MTILDDVLLLWSAEGRCPSSTSGMPADISYRPLPA</sequence>
<evidence type="ECO:0000313" key="1">
    <source>
        <dbReference type="EMBL" id="ARZ65880.1"/>
    </source>
</evidence>